<evidence type="ECO:0000256" key="3">
    <source>
        <dbReference type="ARBA" id="ARBA00023015"/>
    </source>
</evidence>
<dbReference type="CDD" id="cd17627">
    <property type="entry name" value="REC_OmpR_PrrA-like"/>
    <property type="match status" value="1"/>
</dbReference>
<dbReference type="GO" id="GO:0006355">
    <property type="term" value="P:regulation of DNA-templated transcription"/>
    <property type="evidence" value="ECO:0007669"/>
    <property type="project" value="InterPro"/>
</dbReference>
<dbReference type="GO" id="GO:0000156">
    <property type="term" value="F:phosphorelay response regulator activity"/>
    <property type="evidence" value="ECO:0007669"/>
    <property type="project" value="TreeGrafter"/>
</dbReference>
<evidence type="ECO:0000256" key="2">
    <source>
        <dbReference type="ARBA" id="ARBA00023012"/>
    </source>
</evidence>
<dbReference type="AlphaFoldDB" id="A0A8T7LTM3"/>
<proteinExistence type="predicted"/>
<evidence type="ECO:0000256" key="7">
    <source>
        <dbReference type="PROSITE-ProRule" id="PRU01091"/>
    </source>
</evidence>
<keyword evidence="3" id="KW-0805">Transcription regulation</keyword>
<dbReference type="EMBL" id="CP128399">
    <property type="protein sequence ID" value="WJW67246.1"/>
    <property type="molecule type" value="Genomic_DNA"/>
</dbReference>
<protein>
    <submittedName>
        <fullName evidence="10">Response regulator transcription factor</fullName>
    </submittedName>
</protein>
<sequence>MQILVVDDDNEIIDMLARGLRFEGYDVRTALDGDTALTIFRESAPDLVLLDVMMPGKNGLEVCREMRKIRDTPVVMLTAKDAVTDRVAGLDSGADDYIVKPFAFDELLARVRAHLRRTAPGDSQQVIQFSDLILNTVTHEVHRSGQLIELTSKEFELLQLFMLNPRKVLSREVIYDKVWGYDFGGESNIIEVYIRYLRSKLDTGNSPKLIRTVRGVGYVMKESDNSHEE</sequence>
<dbReference type="SUPFAM" id="SSF52172">
    <property type="entry name" value="CheY-like"/>
    <property type="match status" value="1"/>
</dbReference>
<dbReference type="InterPro" id="IPR036388">
    <property type="entry name" value="WH-like_DNA-bd_sf"/>
</dbReference>
<dbReference type="Pfam" id="PF00072">
    <property type="entry name" value="Response_reg"/>
    <property type="match status" value="1"/>
</dbReference>
<dbReference type="GO" id="GO:0032993">
    <property type="term" value="C:protein-DNA complex"/>
    <property type="evidence" value="ECO:0007669"/>
    <property type="project" value="TreeGrafter"/>
</dbReference>
<feature type="DNA-binding region" description="OmpR/PhoB-type" evidence="7">
    <location>
        <begin position="124"/>
        <end position="222"/>
    </location>
</feature>
<dbReference type="Proteomes" id="UP001431572">
    <property type="component" value="Chromosome 1"/>
</dbReference>
<evidence type="ECO:0000313" key="11">
    <source>
        <dbReference type="EMBL" id="WJW67246.1"/>
    </source>
</evidence>
<dbReference type="Pfam" id="PF00486">
    <property type="entry name" value="Trans_reg_C"/>
    <property type="match status" value="1"/>
</dbReference>
<dbReference type="InterPro" id="IPR001867">
    <property type="entry name" value="OmpR/PhoB-type_DNA-bd"/>
</dbReference>
<dbReference type="EMBL" id="JACATZ010000001">
    <property type="protein sequence ID" value="NWJ45374.1"/>
    <property type="molecule type" value="Genomic_DNA"/>
</dbReference>
<dbReference type="PANTHER" id="PTHR48111">
    <property type="entry name" value="REGULATOR OF RPOS"/>
    <property type="match status" value="1"/>
</dbReference>
<feature type="domain" description="Response regulatory" evidence="8">
    <location>
        <begin position="2"/>
        <end position="115"/>
    </location>
</feature>
<dbReference type="InterPro" id="IPR011006">
    <property type="entry name" value="CheY-like_superfamily"/>
</dbReference>
<evidence type="ECO:0000256" key="4">
    <source>
        <dbReference type="ARBA" id="ARBA00023125"/>
    </source>
</evidence>
<evidence type="ECO:0000313" key="13">
    <source>
        <dbReference type="Proteomes" id="UP001431572"/>
    </source>
</evidence>
<organism evidence="10 12">
    <name type="scientific">Candidatus Chlorohelix allophototropha</name>
    <dbReference type="NCBI Taxonomy" id="3003348"/>
    <lineage>
        <taxon>Bacteria</taxon>
        <taxon>Bacillati</taxon>
        <taxon>Chloroflexota</taxon>
        <taxon>Chloroflexia</taxon>
        <taxon>Candidatus Chloroheliales</taxon>
        <taxon>Candidatus Chloroheliaceae</taxon>
        <taxon>Candidatus Chlorohelix</taxon>
    </lineage>
</organism>
<gene>
    <name evidence="10" type="ORF">HXX08_05790</name>
    <name evidence="11" type="ORF">OZ401_000505</name>
</gene>
<keyword evidence="1 6" id="KW-0597">Phosphoprotein</keyword>
<dbReference type="CDD" id="cd00383">
    <property type="entry name" value="trans_reg_C"/>
    <property type="match status" value="1"/>
</dbReference>
<keyword evidence="2" id="KW-0902">Two-component regulatory system</keyword>
<dbReference type="FunFam" id="3.40.50.2300:FF:000001">
    <property type="entry name" value="DNA-binding response regulator PhoB"/>
    <property type="match status" value="1"/>
</dbReference>
<evidence type="ECO:0000256" key="6">
    <source>
        <dbReference type="PROSITE-ProRule" id="PRU00169"/>
    </source>
</evidence>
<dbReference type="Gene3D" id="6.10.250.690">
    <property type="match status" value="1"/>
</dbReference>
<accession>A0A8T7LTM3</accession>
<dbReference type="PANTHER" id="PTHR48111:SF22">
    <property type="entry name" value="REGULATOR OF RPOS"/>
    <property type="match status" value="1"/>
</dbReference>
<dbReference type="InterPro" id="IPR039420">
    <property type="entry name" value="WalR-like"/>
</dbReference>
<dbReference type="PROSITE" id="PS51755">
    <property type="entry name" value="OMPR_PHOB"/>
    <property type="match status" value="1"/>
</dbReference>
<dbReference type="GO" id="GO:0005829">
    <property type="term" value="C:cytosol"/>
    <property type="evidence" value="ECO:0007669"/>
    <property type="project" value="TreeGrafter"/>
</dbReference>
<evidence type="ECO:0000256" key="1">
    <source>
        <dbReference type="ARBA" id="ARBA00022553"/>
    </source>
</evidence>
<evidence type="ECO:0000313" key="12">
    <source>
        <dbReference type="Proteomes" id="UP000521676"/>
    </source>
</evidence>
<reference evidence="11" key="2">
    <citation type="journal article" date="2024" name="Nature">
        <title>Anoxygenic phototroph of the Chloroflexota uses a type I reaction centre.</title>
        <authorList>
            <person name="Tsuji J.M."/>
            <person name="Shaw N.A."/>
            <person name="Nagashima S."/>
            <person name="Venkiteswaran J.J."/>
            <person name="Schiff S.L."/>
            <person name="Watanabe T."/>
            <person name="Fukui M."/>
            <person name="Hanada S."/>
            <person name="Tank M."/>
            <person name="Neufeld J.D."/>
        </authorList>
    </citation>
    <scope>NUCLEOTIDE SEQUENCE</scope>
    <source>
        <strain evidence="11">L227-S17</strain>
    </source>
</reference>
<dbReference type="Proteomes" id="UP000521676">
    <property type="component" value="Unassembled WGS sequence"/>
</dbReference>
<dbReference type="SMART" id="SM00862">
    <property type="entry name" value="Trans_reg_C"/>
    <property type="match status" value="1"/>
</dbReference>
<dbReference type="GO" id="GO:0000976">
    <property type="term" value="F:transcription cis-regulatory region binding"/>
    <property type="evidence" value="ECO:0007669"/>
    <property type="project" value="TreeGrafter"/>
</dbReference>
<dbReference type="PROSITE" id="PS50110">
    <property type="entry name" value="RESPONSE_REGULATORY"/>
    <property type="match status" value="1"/>
</dbReference>
<feature type="modified residue" description="4-aspartylphosphate" evidence="6">
    <location>
        <position position="51"/>
    </location>
</feature>
<keyword evidence="4 7" id="KW-0238">DNA-binding</keyword>
<keyword evidence="5" id="KW-0804">Transcription</keyword>
<evidence type="ECO:0000259" key="9">
    <source>
        <dbReference type="PROSITE" id="PS51755"/>
    </source>
</evidence>
<reference evidence="10 12" key="1">
    <citation type="submission" date="2020-06" db="EMBL/GenBank/DDBJ databases">
        <title>Anoxygenic phototrophic Chloroflexota member uses a Type I reaction center.</title>
        <authorList>
            <person name="Tsuji J.M."/>
            <person name="Shaw N.A."/>
            <person name="Nagashima S."/>
            <person name="Venkiteswaran J."/>
            <person name="Schiff S.L."/>
            <person name="Hanada S."/>
            <person name="Tank M."/>
            <person name="Neufeld J.D."/>
        </authorList>
    </citation>
    <scope>NUCLEOTIDE SEQUENCE [LARGE SCALE GENOMIC DNA]</scope>
    <source>
        <strain evidence="10">L227-S17</strain>
    </source>
</reference>
<feature type="domain" description="OmpR/PhoB-type" evidence="9">
    <location>
        <begin position="124"/>
        <end position="222"/>
    </location>
</feature>
<evidence type="ECO:0000259" key="8">
    <source>
        <dbReference type="PROSITE" id="PS50110"/>
    </source>
</evidence>
<evidence type="ECO:0000313" key="10">
    <source>
        <dbReference type="EMBL" id="NWJ45374.1"/>
    </source>
</evidence>
<dbReference type="Gene3D" id="3.40.50.2300">
    <property type="match status" value="1"/>
</dbReference>
<name>A0A8T7LTM3_9CHLR</name>
<dbReference type="Gene3D" id="1.10.10.10">
    <property type="entry name" value="Winged helix-like DNA-binding domain superfamily/Winged helix DNA-binding domain"/>
    <property type="match status" value="1"/>
</dbReference>
<dbReference type="RefSeq" id="WP_341469145.1">
    <property type="nucleotide sequence ID" value="NZ_CP128399.1"/>
</dbReference>
<dbReference type="FunFam" id="1.10.10.10:FF:000005">
    <property type="entry name" value="Two-component system response regulator"/>
    <property type="match status" value="1"/>
</dbReference>
<dbReference type="InterPro" id="IPR001789">
    <property type="entry name" value="Sig_transdc_resp-reg_receiver"/>
</dbReference>
<evidence type="ECO:0000256" key="5">
    <source>
        <dbReference type="ARBA" id="ARBA00023163"/>
    </source>
</evidence>
<dbReference type="SMART" id="SM00448">
    <property type="entry name" value="REC"/>
    <property type="match status" value="1"/>
</dbReference>
<keyword evidence="13" id="KW-1185">Reference proteome</keyword>